<reference evidence="1 2" key="1">
    <citation type="journal article" date="2020" name="ISME J.">
        <title>Comparative genomics reveals insights into cyanobacterial evolution and habitat adaptation.</title>
        <authorList>
            <person name="Chen M.Y."/>
            <person name="Teng W.K."/>
            <person name="Zhao L."/>
            <person name="Hu C.X."/>
            <person name="Zhou Y.K."/>
            <person name="Han B.P."/>
            <person name="Song L.R."/>
            <person name="Shu W.S."/>
        </authorList>
    </citation>
    <scope>NUCLEOTIDE SEQUENCE [LARGE SCALE GENOMIC DNA]</scope>
    <source>
        <strain evidence="1 2">FACHB-248</strain>
    </source>
</reference>
<keyword evidence="2" id="KW-1185">Reference proteome</keyword>
<dbReference type="Proteomes" id="UP000660380">
    <property type="component" value="Unassembled WGS sequence"/>
</dbReference>
<comment type="caution">
    <text evidence="1">The sequence shown here is derived from an EMBL/GenBank/DDBJ whole genome shotgun (WGS) entry which is preliminary data.</text>
</comment>
<protein>
    <submittedName>
        <fullName evidence="1">Uncharacterized protein</fullName>
    </submittedName>
</protein>
<organism evidence="1 2">
    <name type="scientific">Scytonema hofmannii FACHB-248</name>
    <dbReference type="NCBI Taxonomy" id="1842502"/>
    <lineage>
        <taxon>Bacteria</taxon>
        <taxon>Bacillati</taxon>
        <taxon>Cyanobacteriota</taxon>
        <taxon>Cyanophyceae</taxon>
        <taxon>Nostocales</taxon>
        <taxon>Scytonemataceae</taxon>
        <taxon>Scytonema</taxon>
    </lineage>
</organism>
<dbReference type="EMBL" id="JACJTA010000010">
    <property type="protein sequence ID" value="MBD2604247.1"/>
    <property type="molecule type" value="Genomic_DNA"/>
</dbReference>
<evidence type="ECO:0000313" key="1">
    <source>
        <dbReference type="EMBL" id="MBD2604247.1"/>
    </source>
</evidence>
<dbReference type="RefSeq" id="WP_144238235.1">
    <property type="nucleotide sequence ID" value="NZ_JACJTA010000010.1"/>
</dbReference>
<evidence type="ECO:0000313" key="2">
    <source>
        <dbReference type="Proteomes" id="UP000660380"/>
    </source>
</evidence>
<accession>A0ABR8GLG8</accession>
<name>A0ABR8GLG8_9CYAN</name>
<proteinExistence type="predicted"/>
<sequence length="66" mass="7627">MRSLSAECFRYPDSKVFEALSKAIAFFVAMWANQAQGKFLAYVYGCEKNFRYVAFSSYHPYTFPAC</sequence>
<gene>
    <name evidence="1" type="ORF">H6G81_06810</name>
</gene>